<dbReference type="InterPro" id="IPR029068">
    <property type="entry name" value="Glyas_Bleomycin-R_OHBP_Dase"/>
</dbReference>
<dbReference type="Pfam" id="PF00903">
    <property type="entry name" value="Glyoxalase"/>
    <property type="match status" value="1"/>
</dbReference>
<dbReference type="STRING" id="1802689.A3F25_02125"/>
<dbReference type="PANTHER" id="PTHR36503:SF1">
    <property type="entry name" value="BLR2520 PROTEIN"/>
    <property type="match status" value="1"/>
</dbReference>
<proteinExistence type="predicted"/>
<evidence type="ECO:0000259" key="1">
    <source>
        <dbReference type="PROSITE" id="PS51819"/>
    </source>
</evidence>
<sequence>MIKRLHSTLFFVGDLGRTAEFYEKLGFAVQKFDDVVRIKIGDFTLAFMDEKKVEIDKESGVNPKGIGTFTYVEVDDVDQHFQLVKDAGVKTSSEPKDWPWGKREFAVKDPDGYKIVFYSPVKK</sequence>
<protein>
    <recommendedName>
        <fullName evidence="1">VOC domain-containing protein</fullName>
    </recommendedName>
</protein>
<reference evidence="2 3" key="1">
    <citation type="journal article" date="2016" name="Nat. Commun.">
        <title>Thousands of microbial genomes shed light on interconnected biogeochemical processes in an aquifer system.</title>
        <authorList>
            <person name="Anantharaman K."/>
            <person name="Brown C.T."/>
            <person name="Hug L.A."/>
            <person name="Sharon I."/>
            <person name="Castelle C.J."/>
            <person name="Probst A.J."/>
            <person name="Thomas B.C."/>
            <person name="Singh A."/>
            <person name="Wilkins M.J."/>
            <person name="Karaoz U."/>
            <person name="Brodie E.L."/>
            <person name="Williams K.H."/>
            <person name="Hubbard S.S."/>
            <person name="Banfield J.F."/>
        </authorList>
    </citation>
    <scope>NUCLEOTIDE SEQUENCE [LARGE SCALE GENOMIC DNA]</scope>
</reference>
<dbReference type="Proteomes" id="UP000177478">
    <property type="component" value="Unassembled WGS sequence"/>
</dbReference>
<dbReference type="InterPro" id="IPR004360">
    <property type="entry name" value="Glyas_Fos-R_dOase_dom"/>
</dbReference>
<name>A0A1F8G2W9_9BACT</name>
<feature type="domain" description="VOC" evidence="1">
    <location>
        <begin position="4"/>
        <end position="120"/>
    </location>
</feature>
<comment type="caution">
    <text evidence="2">The sequence shown here is derived from an EMBL/GenBank/DDBJ whole genome shotgun (WGS) entry which is preliminary data.</text>
</comment>
<dbReference type="PANTHER" id="PTHR36503">
    <property type="entry name" value="BLR2520 PROTEIN"/>
    <property type="match status" value="1"/>
</dbReference>
<evidence type="ECO:0000313" key="3">
    <source>
        <dbReference type="Proteomes" id="UP000177478"/>
    </source>
</evidence>
<evidence type="ECO:0000313" key="2">
    <source>
        <dbReference type="EMBL" id="OGN19400.1"/>
    </source>
</evidence>
<organism evidence="2 3">
    <name type="scientific">Candidatus Yanofskybacteria bacterium RIFCSPHIGHO2_12_FULL_45_19b</name>
    <dbReference type="NCBI Taxonomy" id="1802689"/>
    <lineage>
        <taxon>Bacteria</taxon>
        <taxon>Candidatus Yanofskyibacteriota</taxon>
    </lineage>
</organism>
<dbReference type="PROSITE" id="PS51819">
    <property type="entry name" value="VOC"/>
    <property type="match status" value="1"/>
</dbReference>
<accession>A0A1F8G2W9</accession>
<dbReference type="Gene3D" id="3.10.180.10">
    <property type="entry name" value="2,3-Dihydroxybiphenyl 1,2-Dioxygenase, domain 1"/>
    <property type="match status" value="1"/>
</dbReference>
<dbReference type="SUPFAM" id="SSF54593">
    <property type="entry name" value="Glyoxalase/Bleomycin resistance protein/Dihydroxybiphenyl dioxygenase"/>
    <property type="match status" value="1"/>
</dbReference>
<gene>
    <name evidence="2" type="ORF">A3F25_02125</name>
</gene>
<dbReference type="InterPro" id="IPR037523">
    <property type="entry name" value="VOC_core"/>
</dbReference>
<dbReference type="AlphaFoldDB" id="A0A1F8G2W9"/>
<dbReference type="EMBL" id="MGKD01000019">
    <property type="protein sequence ID" value="OGN19400.1"/>
    <property type="molecule type" value="Genomic_DNA"/>
</dbReference>